<evidence type="ECO:0008006" key="5">
    <source>
        <dbReference type="Google" id="ProtNLM"/>
    </source>
</evidence>
<name>A0AAW2BHX0_9ROSI</name>
<dbReference type="EMBL" id="JAZDWU010000012">
    <property type="protein sequence ID" value="KAK9984667.1"/>
    <property type="molecule type" value="Genomic_DNA"/>
</dbReference>
<feature type="domain" description="DUF4283" evidence="2">
    <location>
        <begin position="32"/>
        <end position="107"/>
    </location>
</feature>
<dbReference type="SUPFAM" id="SSF56219">
    <property type="entry name" value="DNase I-like"/>
    <property type="match status" value="1"/>
</dbReference>
<evidence type="ECO:0000313" key="4">
    <source>
        <dbReference type="Proteomes" id="UP001459277"/>
    </source>
</evidence>
<dbReference type="Proteomes" id="UP001459277">
    <property type="component" value="Unassembled WGS sequence"/>
</dbReference>
<dbReference type="Pfam" id="PF03372">
    <property type="entry name" value="Exo_endo_phos"/>
    <property type="match status" value="1"/>
</dbReference>
<gene>
    <name evidence="3" type="ORF">SO802_034192</name>
</gene>
<dbReference type="PANTHER" id="PTHR33710">
    <property type="entry name" value="BNAC02G09200D PROTEIN"/>
    <property type="match status" value="1"/>
</dbReference>
<evidence type="ECO:0000259" key="2">
    <source>
        <dbReference type="Pfam" id="PF14111"/>
    </source>
</evidence>
<organism evidence="3 4">
    <name type="scientific">Lithocarpus litseifolius</name>
    <dbReference type="NCBI Taxonomy" id="425828"/>
    <lineage>
        <taxon>Eukaryota</taxon>
        <taxon>Viridiplantae</taxon>
        <taxon>Streptophyta</taxon>
        <taxon>Embryophyta</taxon>
        <taxon>Tracheophyta</taxon>
        <taxon>Spermatophyta</taxon>
        <taxon>Magnoliopsida</taxon>
        <taxon>eudicotyledons</taxon>
        <taxon>Gunneridae</taxon>
        <taxon>Pentapetalae</taxon>
        <taxon>rosids</taxon>
        <taxon>fabids</taxon>
        <taxon>Fagales</taxon>
        <taxon>Fagaceae</taxon>
        <taxon>Lithocarpus</taxon>
    </lineage>
</organism>
<dbReference type="GO" id="GO:0003824">
    <property type="term" value="F:catalytic activity"/>
    <property type="evidence" value="ECO:0007669"/>
    <property type="project" value="InterPro"/>
</dbReference>
<dbReference type="Gene3D" id="3.60.10.10">
    <property type="entry name" value="Endonuclease/exonuclease/phosphatase"/>
    <property type="match status" value="1"/>
</dbReference>
<dbReference type="Pfam" id="PF14111">
    <property type="entry name" value="DUF4283"/>
    <property type="match status" value="1"/>
</dbReference>
<comment type="caution">
    <text evidence="3">The sequence shown here is derived from an EMBL/GenBank/DDBJ whole genome shotgun (WGS) entry which is preliminary data.</text>
</comment>
<sequence>MDTITKCWENLSLNDREGGEFQFDETTKLSNCTIAAKFLTKRMLNTEAVIRTFNPIWRSKNGFKVRNVGNHILLFVFDNEKEVEKIFYGEPWSFDKHLVLIQRYDHTIPVKELVFNQVSMWVQVHDIPIKILSRDVAEKLCEAVREVRRDVGQTEVKRGEIIRVKVRELEANGGKQEKSGLNTTAATTRGRNQGEKINEIDQELRKFDLEKDSHHGRAVTVEIPITTKGMVNESAKARDIKQPVAEARELSSEHTLHMSFSTISLKAEQELGDLIQAQDPSVVFLAETWLDKARLEVIKVRYKFGGMIEVSRDDRGGGVAVFWKAECDFTVDTYSFNYIDAIVNKGKEEEWRFTRFYGEPDTNLRHESWEKLRRLKNKYLIPWVCAGDFNEITKAHEKLRGRPRPVRQMEAFREVLDECGFKDLGFVGGKYTWWRGFGGNKAIWERLDRAVATTDWIELFPVTKVVHLECGSSDHKPIIILPKVSAWGKFFSRDPMNQVEGKIQECQEKLSHWSWLNFGNITRSLKEKKEQLRKAEEVAIKGGSMDKVCKLKWEINGLLIKEEKMWKQRSRALWLHEGDQNTQFFHNRASHRYRRNRIDELQSAKGEVCSDEEEIAQILITHYQELFHSANLTNIEQVLATIPTIITPDLNNMLMAEFVREEVDEALK</sequence>
<evidence type="ECO:0000313" key="3">
    <source>
        <dbReference type="EMBL" id="KAK9984667.1"/>
    </source>
</evidence>
<evidence type="ECO:0000259" key="1">
    <source>
        <dbReference type="Pfam" id="PF03372"/>
    </source>
</evidence>
<dbReference type="PANTHER" id="PTHR33710:SF62">
    <property type="entry name" value="DUF4283 DOMAIN PROTEIN"/>
    <property type="match status" value="1"/>
</dbReference>
<proteinExistence type="predicted"/>
<dbReference type="InterPro" id="IPR005135">
    <property type="entry name" value="Endo/exonuclease/phosphatase"/>
</dbReference>
<dbReference type="InterPro" id="IPR025558">
    <property type="entry name" value="DUF4283"/>
</dbReference>
<protein>
    <recommendedName>
        <fullName evidence="5">DUF4283 domain-containing protein</fullName>
    </recommendedName>
</protein>
<accession>A0AAW2BHX0</accession>
<dbReference type="InterPro" id="IPR036691">
    <property type="entry name" value="Endo/exonu/phosph_ase_sf"/>
</dbReference>
<feature type="domain" description="Endonuclease/exonuclease/phosphatase" evidence="1">
    <location>
        <begin position="270"/>
        <end position="461"/>
    </location>
</feature>
<keyword evidence="4" id="KW-1185">Reference proteome</keyword>
<dbReference type="AlphaFoldDB" id="A0AAW2BHX0"/>
<reference evidence="3 4" key="1">
    <citation type="submission" date="2024-01" db="EMBL/GenBank/DDBJ databases">
        <title>A telomere-to-telomere, gap-free genome of sweet tea (Lithocarpus litseifolius).</title>
        <authorList>
            <person name="Zhou J."/>
        </authorList>
    </citation>
    <scope>NUCLEOTIDE SEQUENCE [LARGE SCALE GENOMIC DNA]</scope>
    <source>
        <strain evidence="3">Zhou-2022a</strain>
        <tissue evidence="3">Leaf</tissue>
    </source>
</reference>